<dbReference type="RefSeq" id="WP_196125247.1">
    <property type="nucleotide sequence ID" value="NZ_JADPMR010000004.1"/>
</dbReference>
<evidence type="ECO:0000313" key="2">
    <source>
        <dbReference type="EMBL" id="MBF9003330.1"/>
    </source>
</evidence>
<comment type="caution">
    <text evidence="2">The sequence shown here is derived from an EMBL/GenBank/DDBJ whole genome shotgun (WGS) entry which is preliminary data.</text>
</comment>
<feature type="domain" description="DUF4123" evidence="1">
    <location>
        <begin position="13"/>
        <end position="131"/>
    </location>
</feature>
<accession>A0ABS0GLH8</accession>
<dbReference type="InterPro" id="IPR025391">
    <property type="entry name" value="DUF4123"/>
</dbReference>
<dbReference type="Proteomes" id="UP000597206">
    <property type="component" value="Unassembled WGS sequence"/>
</dbReference>
<protein>
    <submittedName>
        <fullName evidence="2">DUF4123 domain-containing protein</fullName>
    </submittedName>
</protein>
<name>A0ABS0GLH8_9VIBR</name>
<gene>
    <name evidence="2" type="ORF">I1A42_22890</name>
</gene>
<dbReference type="EMBL" id="JADPMR010000004">
    <property type="protein sequence ID" value="MBF9003330.1"/>
    <property type="molecule type" value="Genomic_DNA"/>
</dbReference>
<organism evidence="2 3">
    <name type="scientific">Vibrio nitrifigilis</name>
    <dbReference type="NCBI Taxonomy" id="2789781"/>
    <lineage>
        <taxon>Bacteria</taxon>
        <taxon>Pseudomonadati</taxon>
        <taxon>Pseudomonadota</taxon>
        <taxon>Gammaproteobacteria</taxon>
        <taxon>Vibrionales</taxon>
        <taxon>Vibrionaceae</taxon>
        <taxon>Vibrio</taxon>
    </lineage>
</organism>
<sequence length="241" mass="27792">MLSVIKEHADLNWFVVLNTTSDEPILKTFYEHGGEDVQGLWLGTPYSDWREVMPRIAPITPEHPFLAWANSEDAAKDWGMVVGSELEFSAVRNHLQSLTQVWMPNVEHVFFRFYDPRFGIKTADLCDDVERAKLMGPMTIWASTTSSVVNPTPKDINKKEFPWWNVPESVIAGLAEDPSVLITNLLNGLNDYSQALFEEYLEPVLHKKAERFLKRNPQFEGQYLKHFIELIETEQRRLGNL</sequence>
<reference evidence="2 3" key="1">
    <citation type="submission" date="2020-11" db="EMBL/GenBank/DDBJ databases">
        <title>Vibrio nitrifigilis sp. nov., a marine nitrogen-fixing bacterium isolated from the lagoon sediment of an islet inside an atoll.</title>
        <authorList>
            <person name="Wang L.-T."/>
            <person name="Shieh W.Y."/>
        </authorList>
    </citation>
    <scope>NUCLEOTIDE SEQUENCE [LARGE SCALE GENOMIC DNA]</scope>
    <source>
        <strain evidence="2 3">NFV-1</strain>
    </source>
</reference>
<evidence type="ECO:0000313" key="3">
    <source>
        <dbReference type="Proteomes" id="UP000597206"/>
    </source>
</evidence>
<evidence type="ECO:0000259" key="1">
    <source>
        <dbReference type="Pfam" id="PF13503"/>
    </source>
</evidence>
<proteinExistence type="predicted"/>
<keyword evidence="3" id="KW-1185">Reference proteome</keyword>
<dbReference type="Pfam" id="PF13503">
    <property type="entry name" value="DUF4123"/>
    <property type="match status" value="1"/>
</dbReference>